<dbReference type="Pfam" id="PF00046">
    <property type="entry name" value="Homeodomain"/>
    <property type="match status" value="1"/>
</dbReference>
<dbReference type="InterPro" id="IPR057939">
    <property type="entry name" value="TRF2_HOY1_PH"/>
</dbReference>
<reference evidence="6" key="1">
    <citation type="submission" date="2022-07" db="EMBL/GenBank/DDBJ databases">
        <title>The genome of Lyophyllum shimeji provides insight into the initial evolution of ectomycorrhizal fungal genome.</title>
        <authorList>
            <person name="Kobayashi Y."/>
            <person name="Shibata T."/>
            <person name="Hirakawa H."/>
            <person name="Shigenobu S."/>
            <person name="Nishiyama T."/>
            <person name="Yamada A."/>
            <person name="Hasebe M."/>
            <person name="Kawaguchi M."/>
        </authorList>
    </citation>
    <scope>NUCLEOTIDE SEQUENCE</scope>
    <source>
        <strain evidence="6">AT787</strain>
    </source>
</reference>
<keyword evidence="1 2" id="KW-0238">DNA-binding</keyword>
<dbReference type="Pfam" id="PF24818">
    <property type="entry name" value="PH_TRF2_HOY1"/>
    <property type="match status" value="1"/>
</dbReference>
<dbReference type="PANTHER" id="PTHR46255:SF3">
    <property type="entry name" value="HOMEOBOX DOMAIN-CONTAINING PROTEIN"/>
    <property type="match status" value="1"/>
</dbReference>
<feature type="region of interest" description="Disordered" evidence="3">
    <location>
        <begin position="509"/>
        <end position="542"/>
    </location>
</feature>
<dbReference type="Proteomes" id="UP001063166">
    <property type="component" value="Unassembled WGS sequence"/>
</dbReference>
<dbReference type="GO" id="GO:1990837">
    <property type="term" value="F:sequence-specific double-stranded DNA binding"/>
    <property type="evidence" value="ECO:0007669"/>
    <property type="project" value="TreeGrafter"/>
</dbReference>
<evidence type="ECO:0000256" key="4">
    <source>
        <dbReference type="SAM" id="SignalP"/>
    </source>
</evidence>
<feature type="region of interest" description="Disordered" evidence="3">
    <location>
        <begin position="588"/>
        <end position="661"/>
    </location>
</feature>
<feature type="compositionally biased region" description="Polar residues" evidence="3">
    <location>
        <begin position="125"/>
        <end position="134"/>
    </location>
</feature>
<gene>
    <name evidence="6" type="ORF">LshimejAT787_0804670</name>
</gene>
<dbReference type="GO" id="GO:0000981">
    <property type="term" value="F:DNA-binding transcription factor activity, RNA polymerase II-specific"/>
    <property type="evidence" value="ECO:0007669"/>
    <property type="project" value="TreeGrafter"/>
</dbReference>
<dbReference type="Gene3D" id="1.10.10.60">
    <property type="entry name" value="Homeodomain-like"/>
    <property type="match status" value="1"/>
</dbReference>
<protein>
    <submittedName>
        <fullName evidence="6">Homeodomain containing protein</fullName>
    </submittedName>
</protein>
<feature type="region of interest" description="Disordered" evidence="3">
    <location>
        <begin position="403"/>
        <end position="484"/>
    </location>
</feature>
<evidence type="ECO:0000256" key="2">
    <source>
        <dbReference type="RuleBase" id="RU000682"/>
    </source>
</evidence>
<feature type="compositionally biased region" description="Basic and acidic residues" evidence="3">
    <location>
        <begin position="646"/>
        <end position="661"/>
    </location>
</feature>
<evidence type="ECO:0000313" key="6">
    <source>
        <dbReference type="EMBL" id="GLB40596.1"/>
    </source>
</evidence>
<dbReference type="SUPFAM" id="SSF46689">
    <property type="entry name" value="Homeodomain-like"/>
    <property type="match status" value="1"/>
</dbReference>
<keyword evidence="1 2" id="KW-0371">Homeobox</keyword>
<dbReference type="GO" id="GO:0005634">
    <property type="term" value="C:nucleus"/>
    <property type="evidence" value="ECO:0007669"/>
    <property type="project" value="UniProtKB-SubCell"/>
</dbReference>
<keyword evidence="1 2" id="KW-0539">Nucleus</keyword>
<dbReference type="CDD" id="cd00086">
    <property type="entry name" value="homeodomain"/>
    <property type="match status" value="1"/>
</dbReference>
<evidence type="ECO:0000259" key="5">
    <source>
        <dbReference type="PROSITE" id="PS50071"/>
    </source>
</evidence>
<dbReference type="AlphaFoldDB" id="A0A9P3PRW4"/>
<dbReference type="SMART" id="SM00389">
    <property type="entry name" value="HOX"/>
    <property type="match status" value="1"/>
</dbReference>
<feature type="compositionally biased region" description="Polar residues" evidence="3">
    <location>
        <begin position="445"/>
        <end position="454"/>
    </location>
</feature>
<dbReference type="PANTHER" id="PTHR46255">
    <property type="entry name" value="SHORT STATURE HOMEOBOX"/>
    <property type="match status" value="1"/>
</dbReference>
<feature type="compositionally biased region" description="Polar residues" evidence="3">
    <location>
        <begin position="465"/>
        <end position="484"/>
    </location>
</feature>
<feature type="region of interest" description="Disordered" evidence="3">
    <location>
        <begin position="79"/>
        <end position="149"/>
    </location>
</feature>
<evidence type="ECO:0000313" key="7">
    <source>
        <dbReference type="Proteomes" id="UP001063166"/>
    </source>
</evidence>
<feature type="compositionally biased region" description="Pro residues" evidence="3">
    <location>
        <begin position="607"/>
        <end position="619"/>
    </location>
</feature>
<feature type="DNA-binding region" description="Homeobox" evidence="1">
    <location>
        <begin position="142"/>
        <end position="201"/>
    </location>
</feature>
<organism evidence="6 7">
    <name type="scientific">Lyophyllum shimeji</name>
    <name type="common">Hon-shimeji</name>
    <name type="synonym">Tricholoma shimeji</name>
    <dbReference type="NCBI Taxonomy" id="47721"/>
    <lineage>
        <taxon>Eukaryota</taxon>
        <taxon>Fungi</taxon>
        <taxon>Dikarya</taxon>
        <taxon>Basidiomycota</taxon>
        <taxon>Agaricomycotina</taxon>
        <taxon>Agaricomycetes</taxon>
        <taxon>Agaricomycetidae</taxon>
        <taxon>Agaricales</taxon>
        <taxon>Tricholomatineae</taxon>
        <taxon>Lyophyllaceae</taxon>
        <taxon>Lyophyllum</taxon>
    </lineage>
</organism>
<dbReference type="PROSITE" id="PS50071">
    <property type="entry name" value="HOMEOBOX_2"/>
    <property type="match status" value="1"/>
</dbReference>
<evidence type="ECO:0000256" key="1">
    <source>
        <dbReference type="PROSITE-ProRule" id="PRU00108"/>
    </source>
</evidence>
<keyword evidence="4" id="KW-0732">Signal</keyword>
<dbReference type="InterPro" id="IPR001356">
    <property type="entry name" value="HD"/>
</dbReference>
<dbReference type="InterPro" id="IPR009057">
    <property type="entry name" value="Homeodomain-like_sf"/>
</dbReference>
<feature type="chain" id="PRO_5040221118" evidence="4">
    <location>
        <begin position="23"/>
        <end position="661"/>
    </location>
</feature>
<feature type="domain" description="Homeobox" evidence="5">
    <location>
        <begin position="140"/>
        <end position="200"/>
    </location>
</feature>
<feature type="signal peptide" evidence="4">
    <location>
        <begin position="1"/>
        <end position="22"/>
    </location>
</feature>
<comment type="subcellular location">
    <subcellularLocation>
        <location evidence="1 2">Nucleus</location>
    </subcellularLocation>
</comment>
<feature type="compositionally biased region" description="Basic and acidic residues" evidence="3">
    <location>
        <begin position="112"/>
        <end position="124"/>
    </location>
</feature>
<keyword evidence="7" id="KW-1185">Reference proteome</keyword>
<sequence length="661" mass="73186">MALQLTAFWQLAALRVFNLATAFLPSRSVWDFHPGLCRDMPEREGYPSIDIRPKLEPVTISFDSPELIQLQDNDRLEATPSTVVSLRPHSPDSHSRAGVHSSSTRDSGLESFEDHTDSPTEPEQRSGSVSSTGGKSDKDKVEKRKRSRVTPEQLVHLERFFLVDRSPTAARRREISELLGMQERQTQIWFQNRRAKAKLQDGKQKGRGASVDVPPPDSPPRLSTGLQVDLQNLIHEDEPVTIIPCTDLTIGSWRRIATTVAKHDLVAYVCEGKRCLTWFIHSVGFGFKMEIPFETIVNTVFTNAAPGSGLATFVLSEPPLFYLENIGPDGPDGTPTRHWKRCSDWTEGQQATRVLRHDLIGSAVQLAHLLRNLHTNSTSEIPLRPPAYRSEQSTTVAAMELPRPPMANLSGPGYHYQSHDAVESPVPHQGSQYPKRSSYAGPGITTASPDSAYSNDDDRAPPYSAPSTAPVSFSQHQSYPYGSSVAGRTSAANFGVEGAHGYADFSSVEPHRQAAPHGGQDDYSDMRMSHGVVPRPYSAQPAPRAYYPDTSQPLQPYQADDVRMRRASAPSSAAVNHVPHASQHAHFSHQHGLQHQDPHHQHYIQPSPSPPLLTTPYHPPAHLLDQTGHGDRTCSTSPVASYPGTSEHEDYRQHRRDYDSH</sequence>
<proteinExistence type="predicted"/>
<name>A0A9P3PRW4_LYOSH</name>
<accession>A0A9P3PRW4</accession>
<evidence type="ECO:0000256" key="3">
    <source>
        <dbReference type="SAM" id="MobiDB-lite"/>
    </source>
</evidence>
<feature type="region of interest" description="Disordered" evidence="3">
    <location>
        <begin position="194"/>
        <end position="221"/>
    </location>
</feature>
<dbReference type="OrthoDB" id="6159439at2759"/>
<dbReference type="EMBL" id="BRPK01000008">
    <property type="protein sequence ID" value="GLB40596.1"/>
    <property type="molecule type" value="Genomic_DNA"/>
</dbReference>
<comment type="caution">
    <text evidence="6">The sequence shown here is derived from an EMBL/GenBank/DDBJ whole genome shotgun (WGS) entry which is preliminary data.</text>
</comment>
<dbReference type="InterPro" id="IPR052631">
    <property type="entry name" value="Paired_homeobox_Bicoid"/>
</dbReference>